<comment type="caution">
    <text evidence="1">Lacks conserved residue(s) required for the propagation of feature annotation.</text>
</comment>
<dbReference type="InterPro" id="IPR011006">
    <property type="entry name" value="CheY-like_superfamily"/>
</dbReference>
<feature type="domain" description="Response regulatory" evidence="2">
    <location>
        <begin position="7"/>
        <end position="118"/>
    </location>
</feature>
<dbReference type="EMBL" id="CP054139">
    <property type="protein sequence ID" value="QKJ28790.1"/>
    <property type="molecule type" value="Genomic_DNA"/>
</dbReference>
<dbReference type="Gene3D" id="3.40.50.2300">
    <property type="match status" value="1"/>
</dbReference>
<dbReference type="SUPFAM" id="SSF52172">
    <property type="entry name" value="CheY-like"/>
    <property type="match status" value="1"/>
</dbReference>
<name>A0A7D4QHZ2_9SPHI</name>
<gene>
    <name evidence="3" type="ORF">HQ865_03115</name>
</gene>
<keyword evidence="4" id="KW-1185">Reference proteome</keyword>
<sequence>MTTDKLKIFLVDSNKASLENQFGHLAQSGYNNVYKFDNGRQCTDKLTERPDIIFLTYGQSAGMALEALHQIKAFNPGIQVVLLPATAGKKGASEQHNQYVTSYIDHILSRLPQTRNAA</sequence>
<dbReference type="RefSeq" id="WP_173413489.1">
    <property type="nucleotide sequence ID" value="NZ_CP054139.1"/>
</dbReference>
<evidence type="ECO:0000259" key="2">
    <source>
        <dbReference type="PROSITE" id="PS50110"/>
    </source>
</evidence>
<organism evidence="3 4">
    <name type="scientific">Mucilaginibacter mali</name>
    <dbReference type="NCBI Taxonomy" id="2740462"/>
    <lineage>
        <taxon>Bacteria</taxon>
        <taxon>Pseudomonadati</taxon>
        <taxon>Bacteroidota</taxon>
        <taxon>Sphingobacteriia</taxon>
        <taxon>Sphingobacteriales</taxon>
        <taxon>Sphingobacteriaceae</taxon>
        <taxon>Mucilaginibacter</taxon>
    </lineage>
</organism>
<dbReference type="InterPro" id="IPR001789">
    <property type="entry name" value="Sig_transdc_resp-reg_receiver"/>
</dbReference>
<evidence type="ECO:0000313" key="3">
    <source>
        <dbReference type="EMBL" id="QKJ28790.1"/>
    </source>
</evidence>
<reference evidence="3 4" key="1">
    <citation type="submission" date="2020-05" db="EMBL/GenBank/DDBJ databases">
        <title>Mucilaginibacter mali sp. nov.</title>
        <authorList>
            <person name="Kim H.S."/>
            <person name="Lee K.C."/>
            <person name="Suh M.K."/>
            <person name="Kim J.-S."/>
            <person name="Han K.-I."/>
            <person name="Eom M.K."/>
            <person name="Shin Y.K."/>
            <person name="Lee J.-S."/>
        </authorList>
    </citation>
    <scope>NUCLEOTIDE SEQUENCE [LARGE SCALE GENOMIC DNA]</scope>
    <source>
        <strain evidence="3 4">G2-14</strain>
    </source>
</reference>
<proteinExistence type="predicted"/>
<dbReference type="GO" id="GO:0000160">
    <property type="term" value="P:phosphorelay signal transduction system"/>
    <property type="evidence" value="ECO:0007669"/>
    <property type="project" value="InterPro"/>
</dbReference>
<protein>
    <recommendedName>
        <fullName evidence="2">Response regulatory domain-containing protein</fullName>
    </recommendedName>
</protein>
<accession>A0A7D4QHZ2</accession>
<dbReference type="AlphaFoldDB" id="A0A7D4QHZ2"/>
<evidence type="ECO:0000313" key="4">
    <source>
        <dbReference type="Proteomes" id="UP000505355"/>
    </source>
</evidence>
<dbReference type="KEGG" id="mmab:HQ865_03115"/>
<evidence type="ECO:0000256" key="1">
    <source>
        <dbReference type="PROSITE-ProRule" id="PRU00169"/>
    </source>
</evidence>
<dbReference type="PROSITE" id="PS50110">
    <property type="entry name" value="RESPONSE_REGULATORY"/>
    <property type="match status" value="1"/>
</dbReference>
<dbReference type="Proteomes" id="UP000505355">
    <property type="component" value="Chromosome"/>
</dbReference>